<accession>A0AAE9MP02</accession>
<dbReference type="EMBL" id="CP050861">
    <property type="protein sequence ID" value="UTD15558.1"/>
    <property type="molecule type" value="Genomic_DNA"/>
</dbReference>
<evidence type="ECO:0000256" key="1">
    <source>
        <dbReference type="SAM" id="SignalP"/>
    </source>
</evidence>
<sequence length="170" mass="19076">MKKNLFIPLVMLVLFGFASCSSSGEDEDLSLGNYAMKVTINGEVYEMNNALGTKKASNSINTNYPNDKFIYLQGTLLPKEVNMWINREHLVAGKTIEINRESVDNDTYIKYIDLLDDDLQVTVSGSITITLVDNDKKVVKGTFELDVENYDSPGVIAHRLRDGSFAYTFE</sequence>
<dbReference type="PROSITE" id="PS51257">
    <property type="entry name" value="PROKAR_LIPOPROTEIN"/>
    <property type="match status" value="1"/>
</dbReference>
<evidence type="ECO:0008006" key="4">
    <source>
        <dbReference type="Google" id="ProtNLM"/>
    </source>
</evidence>
<proteinExistence type="predicted"/>
<name>A0AAE9MP02_9FLAO</name>
<feature type="chain" id="PRO_5042120620" description="Lipocalin-like domain-containing protein" evidence="1">
    <location>
        <begin position="25"/>
        <end position="170"/>
    </location>
</feature>
<evidence type="ECO:0000313" key="2">
    <source>
        <dbReference type="EMBL" id="UTD15558.1"/>
    </source>
</evidence>
<dbReference type="RefSeq" id="WP_125344071.1">
    <property type="nucleotide sequence ID" value="NZ_CP050861.1"/>
</dbReference>
<keyword evidence="1" id="KW-0732">Signal</keyword>
<feature type="signal peptide" evidence="1">
    <location>
        <begin position="1"/>
        <end position="24"/>
    </location>
</feature>
<evidence type="ECO:0000313" key="3">
    <source>
        <dbReference type="Proteomes" id="UP001056837"/>
    </source>
</evidence>
<dbReference type="AlphaFoldDB" id="A0AAE9MP02"/>
<protein>
    <recommendedName>
        <fullName evidence="4">Lipocalin-like domain-containing protein</fullName>
    </recommendedName>
</protein>
<reference evidence="2" key="1">
    <citation type="submission" date="2020-04" db="EMBL/GenBank/DDBJ databases">
        <title>Tenacibaculum mesophilum bac2.</title>
        <authorList>
            <person name="Li M."/>
        </authorList>
    </citation>
    <scope>NUCLEOTIDE SEQUENCE</scope>
    <source>
        <strain evidence="2">Bac2</strain>
    </source>
</reference>
<dbReference type="Proteomes" id="UP001056837">
    <property type="component" value="Chromosome"/>
</dbReference>
<gene>
    <name evidence="2" type="ORF">HER15_08795</name>
</gene>
<organism evidence="2 3">
    <name type="scientific">Tenacibaculum mesophilum</name>
    <dbReference type="NCBI Taxonomy" id="104268"/>
    <lineage>
        <taxon>Bacteria</taxon>
        <taxon>Pseudomonadati</taxon>
        <taxon>Bacteroidota</taxon>
        <taxon>Flavobacteriia</taxon>
        <taxon>Flavobacteriales</taxon>
        <taxon>Flavobacteriaceae</taxon>
        <taxon>Tenacibaculum</taxon>
    </lineage>
</organism>